<dbReference type="Gene3D" id="3.80.10.10">
    <property type="entry name" value="Ribonuclease Inhibitor"/>
    <property type="match status" value="1"/>
</dbReference>
<evidence type="ECO:0000313" key="2">
    <source>
        <dbReference type="EMBL" id="KDQ06392.1"/>
    </source>
</evidence>
<dbReference type="SUPFAM" id="SSF52047">
    <property type="entry name" value="RNI-like"/>
    <property type="match status" value="1"/>
</dbReference>
<keyword evidence="3" id="KW-1185">Reference proteome</keyword>
<sequence length="641" mass="70192">MDSGATTHELVFHLIHALSDQLGSKHILSTQLSPHPFQTLDESADSLQKLAARVQLAHDTVVAAATSYTNRLLSDIRRHYNRATPIYRLPNEIIAAILEFAARSTNQFLPPCTRAPINVSHVSKRWRDIAVNTPTLWTSINLANATFLRTFLTRSRTALLDIDLALPSIWPNNVPIARQQALARAHEELISRFPHSLRNLRSQIARWRTFAIRGFPARKLGRFLTQPAPQLETLHINGFTYIDIGAQDANSRPLFAGCTPRLRDLCLEHAYVPLDSPIYVGLTRIELNFVALPESPMERFLLNLMRCPALERLALRGAFSTTFSNETPPSLSTPPPPVPVNFNFPYLHELRLVRLDPDFVRRLLTFVSAPSIRTLHIHLDQTQRRLRDFLPPPAVLLCNFPVIQSARSVVMMVSRDTPGDERCHLSGRSDSPRGDFTVVLGNSFSIRSDPTSDADGLGTGTAAGIGTGIGIGSDLPLPELEYLCVSSLDSDAGSAPATGIPGPGVLSTRGFFAPILRDIPTLRSISLDRCPSAFVDVLVGGSVGDARGAASESFVEMQGREHSNTSLVPLVEKIELVGCDIGDDALMALAVSRVPSAPGEGSDDGGRLRRLVLKGCPLVDGSTIRAIRDVMPELEIVWDEC</sequence>
<dbReference type="InterPro" id="IPR001810">
    <property type="entry name" value="F-box_dom"/>
</dbReference>
<evidence type="ECO:0000313" key="3">
    <source>
        <dbReference type="Proteomes" id="UP000027195"/>
    </source>
</evidence>
<dbReference type="OrthoDB" id="3221235at2759"/>
<feature type="domain" description="F-box" evidence="1">
    <location>
        <begin position="87"/>
        <end position="142"/>
    </location>
</feature>
<protein>
    <recommendedName>
        <fullName evidence="1">F-box domain-containing protein</fullName>
    </recommendedName>
</protein>
<gene>
    <name evidence="2" type="ORF">BOTBODRAFT_60630</name>
</gene>
<dbReference type="InParanoid" id="A0A067M3G6"/>
<dbReference type="Gene3D" id="1.20.1280.50">
    <property type="match status" value="1"/>
</dbReference>
<dbReference type="Proteomes" id="UP000027195">
    <property type="component" value="Unassembled WGS sequence"/>
</dbReference>
<dbReference type="Pfam" id="PF12937">
    <property type="entry name" value="F-box-like"/>
    <property type="match status" value="1"/>
</dbReference>
<dbReference type="SUPFAM" id="SSF81383">
    <property type="entry name" value="F-box domain"/>
    <property type="match status" value="1"/>
</dbReference>
<evidence type="ECO:0000259" key="1">
    <source>
        <dbReference type="Pfam" id="PF12937"/>
    </source>
</evidence>
<reference evidence="3" key="1">
    <citation type="journal article" date="2014" name="Proc. Natl. Acad. Sci. U.S.A.">
        <title>Extensive sampling of basidiomycete genomes demonstrates inadequacy of the white-rot/brown-rot paradigm for wood decay fungi.</title>
        <authorList>
            <person name="Riley R."/>
            <person name="Salamov A.A."/>
            <person name="Brown D.W."/>
            <person name="Nagy L.G."/>
            <person name="Floudas D."/>
            <person name="Held B.W."/>
            <person name="Levasseur A."/>
            <person name="Lombard V."/>
            <person name="Morin E."/>
            <person name="Otillar R."/>
            <person name="Lindquist E.A."/>
            <person name="Sun H."/>
            <person name="LaButti K.M."/>
            <person name="Schmutz J."/>
            <person name="Jabbour D."/>
            <person name="Luo H."/>
            <person name="Baker S.E."/>
            <person name="Pisabarro A.G."/>
            <person name="Walton J.D."/>
            <person name="Blanchette R.A."/>
            <person name="Henrissat B."/>
            <person name="Martin F."/>
            <person name="Cullen D."/>
            <person name="Hibbett D.S."/>
            <person name="Grigoriev I.V."/>
        </authorList>
    </citation>
    <scope>NUCLEOTIDE SEQUENCE [LARGE SCALE GENOMIC DNA]</scope>
    <source>
        <strain evidence="3">FD-172 SS1</strain>
    </source>
</reference>
<dbReference type="HOGENOM" id="CLU_024199_1_2_1"/>
<organism evidence="2 3">
    <name type="scientific">Botryobasidium botryosum (strain FD-172 SS1)</name>
    <dbReference type="NCBI Taxonomy" id="930990"/>
    <lineage>
        <taxon>Eukaryota</taxon>
        <taxon>Fungi</taxon>
        <taxon>Dikarya</taxon>
        <taxon>Basidiomycota</taxon>
        <taxon>Agaricomycotina</taxon>
        <taxon>Agaricomycetes</taxon>
        <taxon>Cantharellales</taxon>
        <taxon>Botryobasidiaceae</taxon>
        <taxon>Botryobasidium</taxon>
    </lineage>
</organism>
<dbReference type="InterPro" id="IPR036047">
    <property type="entry name" value="F-box-like_dom_sf"/>
</dbReference>
<dbReference type="InterPro" id="IPR032675">
    <property type="entry name" value="LRR_dom_sf"/>
</dbReference>
<name>A0A067M3G6_BOTB1</name>
<dbReference type="EMBL" id="KL198138">
    <property type="protein sequence ID" value="KDQ06392.1"/>
    <property type="molecule type" value="Genomic_DNA"/>
</dbReference>
<dbReference type="STRING" id="930990.A0A067M3G6"/>
<proteinExistence type="predicted"/>
<accession>A0A067M3G6</accession>
<dbReference type="AlphaFoldDB" id="A0A067M3G6"/>